<dbReference type="GO" id="GO:0005737">
    <property type="term" value="C:cytoplasm"/>
    <property type="evidence" value="ECO:0007669"/>
    <property type="project" value="TreeGrafter"/>
</dbReference>
<dbReference type="Proteomes" id="UP000242877">
    <property type="component" value="Unassembled WGS sequence"/>
</dbReference>
<protein>
    <submittedName>
        <fullName evidence="3">Gelsolin</fullName>
    </submittedName>
</protein>
<name>A0A162I5F2_9EURO</name>
<evidence type="ECO:0000313" key="3">
    <source>
        <dbReference type="EMBL" id="KZZ88833.1"/>
    </source>
</evidence>
<dbReference type="CDD" id="cd11290">
    <property type="entry name" value="gelsolin_S1_like"/>
    <property type="match status" value="1"/>
</dbReference>
<organism evidence="3 4">
    <name type="scientific">Ascosphaera apis ARSEF 7405</name>
    <dbReference type="NCBI Taxonomy" id="392613"/>
    <lineage>
        <taxon>Eukaryota</taxon>
        <taxon>Fungi</taxon>
        <taxon>Dikarya</taxon>
        <taxon>Ascomycota</taxon>
        <taxon>Pezizomycotina</taxon>
        <taxon>Eurotiomycetes</taxon>
        <taxon>Eurotiomycetidae</taxon>
        <taxon>Onygenales</taxon>
        <taxon>Ascosphaeraceae</taxon>
        <taxon>Ascosphaera</taxon>
    </lineage>
</organism>
<feature type="compositionally biased region" description="Acidic residues" evidence="1">
    <location>
        <begin position="98"/>
        <end position="107"/>
    </location>
</feature>
<dbReference type="InterPro" id="IPR007123">
    <property type="entry name" value="Gelsolin-like_dom"/>
</dbReference>
<dbReference type="PANTHER" id="PTHR11977:SF130">
    <property type="entry name" value="SEVERIN"/>
    <property type="match status" value="1"/>
</dbReference>
<accession>A0A162I5F2</accession>
<dbReference type="GO" id="GO:0015629">
    <property type="term" value="C:actin cytoskeleton"/>
    <property type="evidence" value="ECO:0007669"/>
    <property type="project" value="TreeGrafter"/>
</dbReference>
<feature type="domain" description="Gelsolin-like" evidence="2">
    <location>
        <begin position="219"/>
        <end position="271"/>
    </location>
</feature>
<sequence length="428" mass="47991">MAPEQGLVHPTRYDVKDSNVELINSDLDHKVKYSSAETEPAWNDGHVGLEPGLRVWRIEQFEVVPWPKERYGEFYDGDSYIVLHSYSVDQDGEKQEPTGEEGEEETEDKAKKLGHEIFFWLGKDTTQDEAGTAAYKTVELDEFLHGAATQHREIQESPSGEFVSLFPRLIIRRGGVRSGFTHVETDAEAESAEKQKQIITLLRIFKQPGVGRASTVFVHEVEPTWKSLDDDDVFVLETGEKIWVWQGKKCSPIEKAKGAQIVSDLTVAKHIETEVLSQEESRSHVFVKLLAGEEEEPEQDSFSAPRPISFRGSRAVGSDDASTPPLKLFKLSDESGRLRFDLVKEAESLSKGDFEGDAIFVVDTGKTLWAWEGANASHKEKASWLKVISAYARHVVEQTQDPDQTVMPVARTVQGHESRAFLKAIASH</sequence>
<keyword evidence="4" id="KW-1185">Reference proteome</keyword>
<feature type="domain" description="Gelsolin-like" evidence="2">
    <location>
        <begin position="63"/>
        <end position="157"/>
    </location>
</feature>
<dbReference type="Gene3D" id="3.40.20.10">
    <property type="entry name" value="Severin"/>
    <property type="match status" value="3"/>
</dbReference>
<feature type="domain" description="Gelsolin-like" evidence="2">
    <location>
        <begin position="346"/>
        <end position="422"/>
    </location>
</feature>
<dbReference type="EMBL" id="AZGZ01000023">
    <property type="protein sequence ID" value="KZZ88833.1"/>
    <property type="molecule type" value="Genomic_DNA"/>
</dbReference>
<dbReference type="InterPro" id="IPR029006">
    <property type="entry name" value="ADF-H/Gelsolin-like_dom_sf"/>
</dbReference>
<dbReference type="AlphaFoldDB" id="A0A162I5F2"/>
<reference evidence="3 4" key="1">
    <citation type="journal article" date="2016" name="Genome Biol. Evol.">
        <title>Divergent and convergent evolution of fungal pathogenicity.</title>
        <authorList>
            <person name="Shang Y."/>
            <person name="Xiao G."/>
            <person name="Zheng P."/>
            <person name="Cen K."/>
            <person name="Zhan S."/>
            <person name="Wang C."/>
        </authorList>
    </citation>
    <scope>NUCLEOTIDE SEQUENCE [LARGE SCALE GENOMIC DNA]</scope>
    <source>
        <strain evidence="3 4">ARSEF 7405</strain>
    </source>
</reference>
<dbReference type="OrthoDB" id="6375767at2759"/>
<dbReference type="GO" id="GO:0008154">
    <property type="term" value="P:actin polymerization or depolymerization"/>
    <property type="evidence" value="ECO:0007669"/>
    <property type="project" value="TreeGrafter"/>
</dbReference>
<dbReference type="Pfam" id="PF00626">
    <property type="entry name" value="Gelsolin"/>
    <property type="match status" value="3"/>
</dbReference>
<dbReference type="GO" id="GO:0051015">
    <property type="term" value="F:actin filament binding"/>
    <property type="evidence" value="ECO:0007669"/>
    <property type="project" value="InterPro"/>
</dbReference>
<evidence type="ECO:0000256" key="1">
    <source>
        <dbReference type="SAM" id="MobiDB-lite"/>
    </source>
</evidence>
<dbReference type="SMART" id="SM00262">
    <property type="entry name" value="GEL"/>
    <property type="match status" value="3"/>
</dbReference>
<dbReference type="VEuPathDB" id="FungiDB:AAP_04625"/>
<dbReference type="InterPro" id="IPR007122">
    <property type="entry name" value="Villin/Gelsolin"/>
</dbReference>
<dbReference type="SUPFAM" id="SSF55753">
    <property type="entry name" value="Actin depolymerizing proteins"/>
    <property type="match status" value="2"/>
</dbReference>
<gene>
    <name evidence="3" type="ORF">AAP_04625</name>
</gene>
<dbReference type="PANTHER" id="PTHR11977">
    <property type="entry name" value="VILLIN"/>
    <property type="match status" value="1"/>
</dbReference>
<dbReference type="SUPFAM" id="SSF82754">
    <property type="entry name" value="C-terminal, gelsolin-like domain of Sec23/24"/>
    <property type="match status" value="1"/>
</dbReference>
<dbReference type="InterPro" id="IPR036180">
    <property type="entry name" value="Gelsolin-like_dom_sf"/>
</dbReference>
<proteinExistence type="predicted"/>
<evidence type="ECO:0000313" key="4">
    <source>
        <dbReference type="Proteomes" id="UP000242877"/>
    </source>
</evidence>
<comment type="caution">
    <text evidence="3">The sequence shown here is derived from an EMBL/GenBank/DDBJ whole genome shotgun (WGS) entry which is preliminary data.</text>
</comment>
<evidence type="ECO:0000259" key="2">
    <source>
        <dbReference type="Pfam" id="PF00626"/>
    </source>
</evidence>
<feature type="region of interest" description="Disordered" evidence="1">
    <location>
        <begin position="88"/>
        <end position="108"/>
    </location>
</feature>